<sequence>MQTVNRFLKLQISKEAELQKIVEHAALICSAPIALITFMDDQLQHVKFSVGTDLEQINYNHSFCQQTIRQDEVFAVADASVDPYFAENPFVKNEPHIRFYAGAPLITNEGDTIGTVCVYDVKAKTLSDIQRRMLKSLSNQVMHLLEFDASLQLLKEQYVASRNMAITLHSFFESSSSNHVLLDLEMRIVAYNKAFDEFTVNTQGKHLVTGTLLVDYLHMDFRSDYVAAVQKALAGEKVNLEKDLQYGNRRICWYMIFEPAYDRDQQIVGVSFNRIDITARVEQEELVKNQNKSLRKIRKVELHDLEQPAQEIVRLMSEVQNSSIKPELEEVQLLAEAVKELQEKMTA</sequence>
<evidence type="ECO:0000313" key="2">
    <source>
        <dbReference type="EMBL" id="QQL50241.1"/>
    </source>
</evidence>
<dbReference type="InterPro" id="IPR013656">
    <property type="entry name" value="PAS_4"/>
</dbReference>
<dbReference type="CDD" id="cd00130">
    <property type="entry name" value="PAS"/>
    <property type="match status" value="1"/>
</dbReference>
<organism evidence="2 3">
    <name type="scientific">Mucilaginibacter ginkgonis</name>
    <dbReference type="NCBI Taxonomy" id="2682091"/>
    <lineage>
        <taxon>Bacteria</taxon>
        <taxon>Pseudomonadati</taxon>
        <taxon>Bacteroidota</taxon>
        <taxon>Sphingobacteriia</taxon>
        <taxon>Sphingobacteriales</taxon>
        <taxon>Sphingobacteriaceae</taxon>
        <taxon>Mucilaginibacter</taxon>
    </lineage>
</organism>
<dbReference type="PANTHER" id="PTHR43102">
    <property type="entry name" value="SLR1143 PROTEIN"/>
    <property type="match status" value="1"/>
</dbReference>
<dbReference type="Pfam" id="PF01590">
    <property type="entry name" value="GAF"/>
    <property type="match status" value="1"/>
</dbReference>
<keyword evidence="3" id="KW-1185">Reference proteome</keyword>
<dbReference type="KEGG" id="mgik:GO620_001955"/>
<dbReference type="PANTHER" id="PTHR43102:SF2">
    <property type="entry name" value="GAF DOMAIN-CONTAINING PROTEIN"/>
    <property type="match status" value="1"/>
</dbReference>
<dbReference type="Proteomes" id="UP000429232">
    <property type="component" value="Chromosome"/>
</dbReference>
<proteinExistence type="predicted"/>
<protein>
    <submittedName>
        <fullName evidence="2">GAF domain-containing protein</fullName>
    </submittedName>
</protein>
<dbReference type="Gene3D" id="3.30.450.20">
    <property type="entry name" value="PAS domain"/>
    <property type="match status" value="1"/>
</dbReference>
<dbReference type="SMART" id="SM00065">
    <property type="entry name" value="GAF"/>
    <property type="match status" value="1"/>
</dbReference>
<name>A0A7T7FBC6_9SPHI</name>
<dbReference type="InterPro" id="IPR035965">
    <property type="entry name" value="PAS-like_dom_sf"/>
</dbReference>
<dbReference type="SUPFAM" id="SSF55785">
    <property type="entry name" value="PYP-like sensor domain (PAS domain)"/>
    <property type="match status" value="1"/>
</dbReference>
<dbReference type="EMBL" id="CP066775">
    <property type="protein sequence ID" value="QQL50241.1"/>
    <property type="molecule type" value="Genomic_DNA"/>
</dbReference>
<gene>
    <name evidence="2" type="ORF">GO620_001955</name>
</gene>
<dbReference type="SUPFAM" id="SSF55781">
    <property type="entry name" value="GAF domain-like"/>
    <property type="match status" value="1"/>
</dbReference>
<dbReference type="AlphaFoldDB" id="A0A7T7FBC6"/>
<evidence type="ECO:0000313" key="3">
    <source>
        <dbReference type="Proteomes" id="UP000429232"/>
    </source>
</evidence>
<dbReference type="Pfam" id="PF08448">
    <property type="entry name" value="PAS_4"/>
    <property type="match status" value="1"/>
</dbReference>
<evidence type="ECO:0000259" key="1">
    <source>
        <dbReference type="SMART" id="SM00065"/>
    </source>
</evidence>
<feature type="domain" description="GAF" evidence="1">
    <location>
        <begin position="13"/>
        <end position="155"/>
    </location>
</feature>
<dbReference type="RefSeq" id="WP_198173468.1">
    <property type="nucleotide sequence ID" value="NZ_CP066775.1"/>
</dbReference>
<accession>A0A7T7FBC6</accession>
<reference evidence="2 3" key="1">
    <citation type="submission" date="2020-12" db="EMBL/GenBank/DDBJ databases">
        <title>HMF7856_wgs.fasta genome submission.</title>
        <authorList>
            <person name="Kang H."/>
            <person name="Kim H."/>
            <person name="Joh K."/>
        </authorList>
    </citation>
    <scope>NUCLEOTIDE SEQUENCE [LARGE SCALE GENOMIC DNA]</scope>
    <source>
        <strain evidence="2 3">HMF7856</strain>
    </source>
</reference>
<dbReference type="InterPro" id="IPR000014">
    <property type="entry name" value="PAS"/>
</dbReference>
<dbReference type="InterPro" id="IPR029016">
    <property type="entry name" value="GAF-like_dom_sf"/>
</dbReference>
<dbReference type="Gene3D" id="3.30.450.40">
    <property type="match status" value="1"/>
</dbReference>
<dbReference type="InterPro" id="IPR003018">
    <property type="entry name" value="GAF"/>
</dbReference>